<organism evidence="9 10">
    <name type="scientific">Symplocastrum torsivum CPER-KK1</name>
    <dbReference type="NCBI Taxonomy" id="450513"/>
    <lineage>
        <taxon>Bacteria</taxon>
        <taxon>Bacillati</taxon>
        <taxon>Cyanobacteriota</taxon>
        <taxon>Cyanophyceae</taxon>
        <taxon>Oscillatoriophycideae</taxon>
        <taxon>Oscillatoriales</taxon>
        <taxon>Microcoleaceae</taxon>
        <taxon>Symplocastrum</taxon>
    </lineage>
</organism>
<evidence type="ECO:0000256" key="4">
    <source>
        <dbReference type="ARBA" id="ARBA00022692"/>
    </source>
</evidence>
<dbReference type="InterPro" id="IPR003400">
    <property type="entry name" value="ExbD"/>
</dbReference>
<keyword evidence="3" id="KW-1003">Cell membrane</keyword>
<proteinExistence type="inferred from homology"/>
<evidence type="ECO:0000256" key="8">
    <source>
        <dbReference type="SAM" id="Phobius"/>
    </source>
</evidence>
<dbReference type="PANTHER" id="PTHR30558:SF3">
    <property type="entry name" value="BIOPOLYMER TRANSPORT PROTEIN EXBD-RELATED"/>
    <property type="match status" value="1"/>
</dbReference>
<comment type="caution">
    <text evidence="9">The sequence shown here is derived from an EMBL/GenBank/DDBJ whole genome shotgun (WGS) entry which is preliminary data.</text>
</comment>
<name>A0A951PIP3_9CYAN</name>
<dbReference type="Gene3D" id="3.30.420.270">
    <property type="match status" value="1"/>
</dbReference>
<evidence type="ECO:0000256" key="6">
    <source>
        <dbReference type="ARBA" id="ARBA00023136"/>
    </source>
</evidence>
<dbReference type="GO" id="GO:0022857">
    <property type="term" value="F:transmembrane transporter activity"/>
    <property type="evidence" value="ECO:0007669"/>
    <property type="project" value="InterPro"/>
</dbReference>
<evidence type="ECO:0000256" key="3">
    <source>
        <dbReference type="ARBA" id="ARBA00022475"/>
    </source>
</evidence>
<keyword evidence="7" id="KW-0813">Transport</keyword>
<evidence type="ECO:0000256" key="2">
    <source>
        <dbReference type="ARBA" id="ARBA00005811"/>
    </source>
</evidence>
<evidence type="ECO:0000256" key="1">
    <source>
        <dbReference type="ARBA" id="ARBA00004162"/>
    </source>
</evidence>
<comment type="similarity">
    <text evidence="2 7">Belongs to the ExbD/TolR family.</text>
</comment>
<reference evidence="9" key="1">
    <citation type="submission" date="2021-05" db="EMBL/GenBank/DDBJ databases">
        <authorList>
            <person name="Pietrasiak N."/>
            <person name="Ward R."/>
            <person name="Stajich J.E."/>
            <person name="Kurbessoian T."/>
        </authorList>
    </citation>
    <scope>NUCLEOTIDE SEQUENCE</scope>
    <source>
        <strain evidence="9">CPER-KK1</strain>
    </source>
</reference>
<dbReference type="GO" id="GO:0005886">
    <property type="term" value="C:plasma membrane"/>
    <property type="evidence" value="ECO:0007669"/>
    <property type="project" value="UniProtKB-SubCell"/>
</dbReference>
<dbReference type="GO" id="GO:0015031">
    <property type="term" value="P:protein transport"/>
    <property type="evidence" value="ECO:0007669"/>
    <property type="project" value="UniProtKB-KW"/>
</dbReference>
<keyword evidence="6 8" id="KW-0472">Membrane</keyword>
<comment type="subcellular location">
    <subcellularLocation>
        <location evidence="1">Cell membrane</location>
        <topology evidence="1">Single-pass membrane protein</topology>
    </subcellularLocation>
    <subcellularLocation>
        <location evidence="7">Cell membrane</location>
        <topology evidence="7">Single-pass type II membrane protein</topology>
    </subcellularLocation>
</comment>
<keyword evidence="5 8" id="KW-1133">Transmembrane helix</keyword>
<dbReference type="EMBL" id="JAHHIF010000009">
    <property type="protein sequence ID" value="MBW4544580.1"/>
    <property type="molecule type" value="Genomic_DNA"/>
</dbReference>
<reference evidence="9" key="2">
    <citation type="journal article" date="2022" name="Microbiol. Resour. Announc.">
        <title>Metagenome Sequencing to Explore Phylogenomics of Terrestrial Cyanobacteria.</title>
        <authorList>
            <person name="Ward R.D."/>
            <person name="Stajich J.E."/>
            <person name="Johansen J.R."/>
            <person name="Huntemann M."/>
            <person name="Clum A."/>
            <person name="Foster B."/>
            <person name="Foster B."/>
            <person name="Roux S."/>
            <person name="Palaniappan K."/>
            <person name="Varghese N."/>
            <person name="Mukherjee S."/>
            <person name="Reddy T.B.K."/>
            <person name="Daum C."/>
            <person name="Copeland A."/>
            <person name="Chen I.A."/>
            <person name="Ivanova N.N."/>
            <person name="Kyrpides N.C."/>
            <person name="Shapiro N."/>
            <person name="Eloe-Fadrosh E.A."/>
            <person name="Pietrasiak N."/>
        </authorList>
    </citation>
    <scope>NUCLEOTIDE SEQUENCE</scope>
    <source>
        <strain evidence="9">CPER-KK1</strain>
    </source>
</reference>
<keyword evidence="7" id="KW-0653">Protein transport</keyword>
<sequence>MRFKSKHKSSQMPEINLVPMMDVIMTILTFFIIVSMTLTNQQNAVNVTLPSAGEGLSEQKTPDPLVVSINEQRQLFLGKQQITEEQLAQPMQAYLQQHPEGAVVLNADRKLPYEEVVKVLGKMRDIGGDRVSLAIES</sequence>
<protein>
    <submittedName>
        <fullName evidence="9">Biopolymer transporter ExbD</fullName>
    </submittedName>
</protein>
<evidence type="ECO:0000256" key="5">
    <source>
        <dbReference type="ARBA" id="ARBA00022989"/>
    </source>
</evidence>
<feature type="transmembrane region" description="Helical" evidence="8">
    <location>
        <begin position="20"/>
        <end position="38"/>
    </location>
</feature>
<dbReference type="Proteomes" id="UP000753908">
    <property type="component" value="Unassembled WGS sequence"/>
</dbReference>
<evidence type="ECO:0000256" key="7">
    <source>
        <dbReference type="RuleBase" id="RU003879"/>
    </source>
</evidence>
<evidence type="ECO:0000313" key="10">
    <source>
        <dbReference type="Proteomes" id="UP000753908"/>
    </source>
</evidence>
<dbReference type="PANTHER" id="PTHR30558">
    <property type="entry name" value="EXBD MEMBRANE COMPONENT OF PMF-DRIVEN MACROMOLECULE IMPORT SYSTEM"/>
    <property type="match status" value="1"/>
</dbReference>
<dbReference type="Pfam" id="PF02472">
    <property type="entry name" value="ExbD"/>
    <property type="match status" value="1"/>
</dbReference>
<accession>A0A951PIP3</accession>
<keyword evidence="4 7" id="KW-0812">Transmembrane</keyword>
<gene>
    <name evidence="9" type="ORF">KME25_09065</name>
</gene>
<evidence type="ECO:0000313" key="9">
    <source>
        <dbReference type="EMBL" id="MBW4544580.1"/>
    </source>
</evidence>
<dbReference type="AlphaFoldDB" id="A0A951PIP3"/>